<organism evidence="2 3">
    <name type="scientific">Mycobacterium dioxanotrophicus</name>
    <dbReference type="NCBI Taxonomy" id="482462"/>
    <lineage>
        <taxon>Bacteria</taxon>
        <taxon>Bacillati</taxon>
        <taxon>Actinomycetota</taxon>
        <taxon>Actinomycetes</taxon>
        <taxon>Mycobacteriales</taxon>
        <taxon>Mycobacteriaceae</taxon>
        <taxon>Mycobacterium</taxon>
    </lineage>
</organism>
<dbReference type="KEGG" id="mdx:BTO20_33995"/>
<accession>A0A1Y0CCY0</accession>
<evidence type="ECO:0000313" key="2">
    <source>
        <dbReference type="EMBL" id="ART72904.1"/>
    </source>
</evidence>
<evidence type="ECO:0000256" key="1">
    <source>
        <dbReference type="SAM" id="Phobius"/>
    </source>
</evidence>
<evidence type="ECO:0000313" key="3">
    <source>
        <dbReference type="Proteomes" id="UP000195331"/>
    </source>
</evidence>
<sequence>MSAAKPAEPSVAGVAFVRTHPPTEAPCEIVWKCRLFPFQRCERDIDGINAIIAGDPDENRVEFSDRQSRTSEFHDVPGQFALTMWSCLVAAAAVMMSAALVGLRGDDGSMRVHA</sequence>
<dbReference type="EMBL" id="CP020809">
    <property type="protein sequence ID" value="ART72904.1"/>
    <property type="molecule type" value="Genomic_DNA"/>
</dbReference>
<protein>
    <submittedName>
        <fullName evidence="2">Uncharacterized protein</fullName>
    </submittedName>
</protein>
<keyword evidence="1" id="KW-0472">Membrane</keyword>
<dbReference type="Proteomes" id="UP000195331">
    <property type="component" value="Chromosome"/>
</dbReference>
<name>A0A1Y0CCY0_9MYCO</name>
<keyword evidence="1" id="KW-1133">Transmembrane helix</keyword>
<keyword evidence="1" id="KW-0812">Transmembrane</keyword>
<dbReference type="AlphaFoldDB" id="A0A1Y0CCY0"/>
<feature type="transmembrane region" description="Helical" evidence="1">
    <location>
        <begin position="82"/>
        <end position="103"/>
    </location>
</feature>
<reference evidence="2 3" key="1">
    <citation type="submission" date="2017-04" db="EMBL/GenBank/DDBJ databases">
        <title>Whole Genome Sequence of 1,4-Dioxane Degrading Bacterium Mycobacterium dioxanotrophicus PH-06.</title>
        <authorList>
            <person name="He Y."/>
        </authorList>
    </citation>
    <scope>NUCLEOTIDE SEQUENCE [LARGE SCALE GENOMIC DNA]</scope>
    <source>
        <strain evidence="2 3">PH-06</strain>
    </source>
</reference>
<keyword evidence="3" id="KW-1185">Reference proteome</keyword>
<proteinExistence type="predicted"/>
<gene>
    <name evidence="2" type="ORF">BTO20_33995</name>
</gene>